<dbReference type="Proteomes" id="UP000307000">
    <property type="component" value="Chromosome"/>
</dbReference>
<sequence length="68" mass="7806">MWVHDVQGIIGEEPSWWWNPLSFVTDMETAEKLTEAHGWVQGMPIIMAKPHEPLDDVMGLVAIHNARR</sequence>
<accession>A0A5B7WX43</accession>
<gene>
    <name evidence="1" type="ORF">GcLGCM259_2782</name>
</gene>
<dbReference type="KEGG" id="gcr:GcLGCM259_2782"/>
<keyword evidence="2" id="KW-1185">Reference proteome</keyword>
<proteinExistence type="predicted"/>
<organism evidence="1 2">
    <name type="scientific">Glutamicibacter creatinolyticus</name>
    <dbReference type="NCBI Taxonomy" id="162496"/>
    <lineage>
        <taxon>Bacteria</taxon>
        <taxon>Bacillati</taxon>
        <taxon>Actinomycetota</taxon>
        <taxon>Actinomycetes</taxon>
        <taxon>Micrococcales</taxon>
        <taxon>Micrococcaceae</taxon>
        <taxon>Glutamicibacter</taxon>
    </lineage>
</organism>
<evidence type="ECO:0000313" key="2">
    <source>
        <dbReference type="Proteomes" id="UP000307000"/>
    </source>
</evidence>
<dbReference type="AlphaFoldDB" id="A0A5B7WX43"/>
<dbReference type="EMBL" id="CP034412">
    <property type="protein sequence ID" value="QCY48489.1"/>
    <property type="molecule type" value="Genomic_DNA"/>
</dbReference>
<evidence type="ECO:0000313" key="1">
    <source>
        <dbReference type="EMBL" id="QCY48489.1"/>
    </source>
</evidence>
<name>A0A5B7WX43_9MICC</name>
<protein>
    <submittedName>
        <fullName evidence="1">Conjugal transfer protein TraG</fullName>
    </submittedName>
</protein>
<reference evidence="1 2" key="1">
    <citation type="submission" date="2018-12" db="EMBL/GenBank/DDBJ databases">
        <title>Complete Genome Sequence of Glutamicibacter creatinolyticus strain LGCM259,isolated from an abscess of a 12-year-old mare in Italy.</title>
        <authorList>
            <person name="Santos R.G."/>
            <person name="Silva A.L."/>
            <person name="Seyffert N."/>
            <person name="Castro T.L.P."/>
            <person name="Attili A.R."/>
            <person name="Rifici C."/>
            <person name="Mazzullo G."/>
            <person name="Brenig B."/>
            <person name="Venanzi F."/>
            <person name="Azevedo V."/>
        </authorList>
    </citation>
    <scope>NUCLEOTIDE SEQUENCE [LARGE SCALE GENOMIC DNA]</scope>
    <source>
        <strain evidence="1 2">LGCM 259</strain>
    </source>
</reference>